<organism evidence="1 2">
    <name type="scientific">Staphylococcus xylosus</name>
    <dbReference type="NCBI Taxonomy" id="1288"/>
    <lineage>
        <taxon>Bacteria</taxon>
        <taxon>Bacillati</taxon>
        <taxon>Bacillota</taxon>
        <taxon>Bacilli</taxon>
        <taxon>Bacillales</taxon>
        <taxon>Staphylococcaceae</taxon>
        <taxon>Staphylococcus</taxon>
    </lineage>
</organism>
<protein>
    <submittedName>
        <fullName evidence="1">Uncharacterized protein</fullName>
    </submittedName>
</protein>
<proteinExistence type="predicted"/>
<evidence type="ECO:0000313" key="1">
    <source>
        <dbReference type="EMBL" id="RIM90456.1"/>
    </source>
</evidence>
<dbReference type="EMBL" id="QXUI01000026">
    <property type="protein sequence ID" value="RIM90456.1"/>
    <property type="molecule type" value="Genomic_DNA"/>
</dbReference>
<comment type="caution">
    <text evidence="1">The sequence shown here is derived from an EMBL/GenBank/DDBJ whole genome shotgun (WGS) entry which is preliminary data.</text>
</comment>
<gene>
    <name evidence="1" type="ORF">BU104_14370</name>
</gene>
<dbReference type="Proteomes" id="UP000285579">
    <property type="component" value="Unassembled WGS sequence"/>
</dbReference>
<evidence type="ECO:0000313" key="2">
    <source>
        <dbReference type="Proteomes" id="UP000285579"/>
    </source>
</evidence>
<name>A0AAQ0LXG3_STAXY</name>
<reference evidence="1 2" key="1">
    <citation type="journal article" date="2016" name="Front. Microbiol.">
        <title>Comprehensive Phylogenetic Analysis of Bovine Non-aureus Staphylococci Species Based on Whole-Genome Sequencing.</title>
        <authorList>
            <person name="Naushad S."/>
            <person name="Barkema H.W."/>
            <person name="Luby C."/>
            <person name="Condas L.A."/>
            <person name="Nobrega D.B."/>
            <person name="Carson D.A."/>
            <person name="De Buck J."/>
        </authorList>
    </citation>
    <scope>NUCLEOTIDE SEQUENCE [LARGE SCALE GENOMIC DNA]</scope>
    <source>
        <strain evidence="1 2">SNUC 1349</strain>
    </source>
</reference>
<accession>A0AAQ0LXG3</accession>
<dbReference type="AlphaFoldDB" id="A0AAQ0LXG3"/>
<dbReference type="RefSeq" id="WP_119555760.1">
    <property type="nucleotide sequence ID" value="NZ_QXUI01000026.1"/>
</dbReference>
<sequence length="155" mass="18531">MEKIELCVLLDEYEEVKGTFEMEYELCELVDYYILELTKEIQANYIIDAQLVYHFESLGKLSKFYNRPISNVQEIKDFLKIYNEIAPVKFHYEIVKVEDEIEEQNFIEYINETENGFQKYKDNNYRLPIPNIVVTKPDKETPPDTMTMTNTNTEK</sequence>